<proteinExistence type="inferred from homology"/>
<feature type="domain" description="OB-fold nucleic acid binding" evidence="8">
    <location>
        <begin position="6"/>
        <end position="101"/>
    </location>
</feature>
<keyword evidence="2 5" id="KW-0540">Nuclease</keyword>
<keyword evidence="3 5" id="KW-0378">Hydrolase</keyword>
<dbReference type="RefSeq" id="WP_193499836.1">
    <property type="nucleotide sequence ID" value="NZ_JADCKC010000001.1"/>
</dbReference>
<dbReference type="EMBL" id="JADCKC010000001">
    <property type="protein sequence ID" value="MBE5036530.1"/>
    <property type="molecule type" value="Genomic_DNA"/>
</dbReference>
<gene>
    <name evidence="5 9" type="primary">xseA</name>
    <name evidence="9" type="ORF">INF35_01805</name>
</gene>
<accession>A0ABR9R069</accession>
<evidence type="ECO:0000313" key="10">
    <source>
        <dbReference type="Proteomes" id="UP000768567"/>
    </source>
</evidence>
<evidence type="ECO:0000259" key="8">
    <source>
        <dbReference type="Pfam" id="PF13742"/>
    </source>
</evidence>
<evidence type="ECO:0000256" key="3">
    <source>
        <dbReference type="ARBA" id="ARBA00022801"/>
    </source>
</evidence>
<dbReference type="InterPro" id="IPR025824">
    <property type="entry name" value="OB-fold_nuc-bd_dom"/>
</dbReference>
<sequence length="412" mass="45263">MADYIDVTTLNRLARRVLAQCEPLNNLIVCGEISNFTRHYKSGHLYFTLKDADSSVKAVMFRDKARLLNFEPQNGMLVLAYGNATLYERDGAFQVYADYMRPFGAGAAQMAFDALKKKLEAEGLFAAEHKRPLPVMPRCIGIVTSKTGAALKDVCQVMGRRWPLTRLLLAPVSVQGLEAEDSILDGIHALESRRDVELILITRGGGSKEDLWVFNSERIARAVYACPKPVVSAVGHEIDYTILDYVADLRAPTPSAAAELCVPDQNRIRSEIYSFGQNIQNSIQSAWQMCYNRFSTARPEQAMRIQRSAIAAKQQQTAEISARITRTANDALSRKQAALGASAGMAASLNPYAVLSRGYAMVLDETGGCRPVGALRPGQNITLKGDGAQADCTVTSVRSDREDPYEESTQKL</sequence>
<evidence type="ECO:0000313" key="9">
    <source>
        <dbReference type="EMBL" id="MBE5036530.1"/>
    </source>
</evidence>
<evidence type="ECO:0000256" key="4">
    <source>
        <dbReference type="ARBA" id="ARBA00022839"/>
    </source>
</evidence>
<comment type="catalytic activity">
    <reaction evidence="5 6">
        <text>Exonucleolytic cleavage in either 5'- to 3'- or 3'- to 5'-direction to yield nucleoside 5'-phosphates.</text>
        <dbReference type="EC" id="3.1.11.6"/>
    </reaction>
</comment>
<reference evidence="9 10" key="1">
    <citation type="submission" date="2020-10" db="EMBL/GenBank/DDBJ databases">
        <title>ChiBAC.</title>
        <authorList>
            <person name="Zenner C."/>
            <person name="Hitch T.C.A."/>
            <person name="Clavel T."/>
        </authorList>
    </citation>
    <scope>NUCLEOTIDE SEQUENCE [LARGE SCALE GENOMIC DNA]</scope>
    <source>
        <strain evidence="9 10">DSM 109015</strain>
    </source>
</reference>
<dbReference type="Pfam" id="PF13742">
    <property type="entry name" value="tRNA_anti_2"/>
    <property type="match status" value="1"/>
</dbReference>
<dbReference type="EC" id="3.1.11.6" evidence="5"/>
<evidence type="ECO:0000256" key="5">
    <source>
        <dbReference type="HAMAP-Rule" id="MF_00378"/>
    </source>
</evidence>
<protein>
    <recommendedName>
        <fullName evidence="5">Exodeoxyribonuclease 7 large subunit</fullName>
        <ecNumber evidence="5">3.1.11.6</ecNumber>
    </recommendedName>
    <alternativeName>
        <fullName evidence="5">Exodeoxyribonuclease VII large subunit</fullName>
        <shortName evidence="5">Exonuclease VII large subunit</shortName>
    </alternativeName>
</protein>
<evidence type="ECO:0000259" key="7">
    <source>
        <dbReference type="Pfam" id="PF02601"/>
    </source>
</evidence>
<dbReference type="NCBIfam" id="TIGR00237">
    <property type="entry name" value="xseA"/>
    <property type="match status" value="1"/>
</dbReference>
<evidence type="ECO:0000256" key="2">
    <source>
        <dbReference type="ARBA" id="ARBA00022722"/>
    </source>
</evidence>
<evidence type="ECO:0000256" key="1">
    <source>
        <dbReference type="ARBA" id="ARBA00022490"/>
    </source>
</evidence>
<comment type="caution">
    <text evidence="9">The sequence shown here is derived from an EMBL/GenBank/DDBJ whole genome shotgun (WGS) entry which is preliminary data.</text>
</comment>
<comment type="function">
    <text evidence="5">Bidirectionally degrades single-stranded DNA into large acid-insoluble oligonucleotides, which are then degraded further into small acid-soluble oligonucleotides.</text>
</comment>
<evidence type="ECO:0000256" key="6">
    <source>
        <dbReference type="RuleBase" id="RU004355"/>
    </source>
</evidence>
<dbReference type="Proteomes" id="UP000768567">
    <property type="component" value="Unassembled WGS sequence"/>
</dbReference>
<keyword evidence="10" id="KW-1185">Reference proteome</keyword>
<dbReference type="GO" id="GO:0008855">
    <property type="term" value="F:exodeoxyribonuclease VII activity"/>
    <property type="evidence" value="ECO:0007669"/>
    <property type="project" value="UniProtKB-EC"/>
</dbReference>
<comment type="subunit">
    <text evidence="5">Heterooligomer composed of large and small subunits.</text>
</comment>
<keyword evidence="4 5" id="KW-0269">Exonuclease</keyword>
<dbReference type="PANTHER" id="PTHR30008:SF0">
    <property type="entry name" value="EXODEOXYRIBONUCLEASE 7 LARGE SUBUNIT"/>
    <property type="match status" value="1"/>
</dbReference>
<feature type="domain" description="Exonuclease VII large subunit C-terminal" evidence="7">
    <location>
        <begin position="124"/>
        <end position="338"/>
    </location>
</feature>
<dbReference type="CDD" id="cd04489">
    <property type="entry name" value="ExoVII_LU_OBF"/>
    <property type="match status" value="1"/>
</dbReference>
<dbReference type="InterPro" id="IPR020579">
    <property type="entry name" value="Exonuc_VII_lsu_C"/>
</dbReference>
<dbReference type="InterPro" id="IPR003753">
    <property type="entry name" value="Exonuc_VII_L"/>
</dbReference>
<name>A0ABR9R069_9FIRM</name>
<dbReference type="PANTHER" id="PTHR30008">
    <property type="entry name" value="EXODEOXYRIBONUCLEASE 7 LARGE SUBUNIT"/>
    <property type="match status" value="1"/>
</dbReference>
<comment type="similarity">
    <text evidence="5 6">Belongs to the XseA family.</text>
</comment>
<organism evidence="9 10">
    <name type="scientific">Gemmiger gallinarum</name>
    <dbReference type="NCBI Taxonomy" id="2779354"/>
    <lineage>
        <taxon>Bacteria</taxon>
        <taxon>Bacillati</taxon>
        <taxon>Bacillota</taxon>
        <taxon>Clostridia</taxon>
        <taxon>Eubacteriales</taxon>
        <taxon>Gemmiger</taxon>
    </lineage>
</organism>
<dbReference type="Pfam" id="PF02601">
    <property type="entry name" value="Exonuc_VII_L"/>
    <property type="match status" value="1"/>
</dbReference>
<comment type="subcellular location">
    <subcellularLocation>
        <location evidence="5 6">Cytoplasm</location>
    </subcellularLocation>
</comment>
<dbReference type="HAMAP" id="MF_00378">
    <property type="entry name" value="Exonuc_7_L"/>
    <property type="match status" value="1"/>
</dbReference>
<keyword evidence="1 5" id="KW-0963">Cytoplasm</keyword>